<protein>
    <submittedName>
        <fullName evidence="1">Uncharacterized protein</fullName>
    </submittedName>
</protein>
<gene>
    <name evidence="1" type="ORF">H9701_01145</name>
</gene>
<proteinExistence type="predicted"/>
<reference evidence="1" key="1">
    <citation type="journal article" date="2021" name="PeerJ">
        <title>Extensive microbial diversity within the chicken gut microbiome revealed by metagenomics and culture.</title>
        <authorList>
            <person name="Gilroy R."/>
            <person name="Ravi A."/>
            <person name="Getino M."/>
            <person name="Pursley I."/>
            <person name="Horton D.L."/>
            <person name="Alikhan N.F."/>
            <person name="Baker D."/>
            <person name="Gharbi K."/>
            <person name="Hall N."/>
            <person name="Watson M."/>
            <person name="Adriaenssens E.M."/>
            <person name="Foster-Nyarko E."/>
            <person name="Jarju S."/>
            <person name="Secka A."/>
            <person name="Antonio M."/>
            <person name="Oren A."/>
            <person name="Chaudhuri R.R."/>
            <person name="La Ragione R."/>
            <person name="Hildebrand F."/>
            <person name="Pallen M.J."/>
        </authorList>
    </citation>
    <scope>NUCLEOTIDE SEQUENCE</scope>
    <source>
        <strain evidence="1">CHK186-1790</strain>
    </source>
</reference>
<name>A0A9D2NZG8_9FIRM</name>
<sequence length="158" mass="18352">MRKTRKLCLAVLLALLLLALAWFSWLSRPKQPFRDLRPEEIERVYAYYGGFLPEELEAGETAALLDILREATLYEPRIILFGYGGTFTYTQEPMFRLFLSDGTQLEVDVDLPDPILEWNGALYRTDREIRDRLKALYVERIEDIRANGLDPRVAALLQ</sequence>
<dbReference type="AlphaFoldDB" id="A0A9D2NZG8"/>
<dbReference type="Proteomes" id="UP000823882">
    <property type="component" value="Unassembled WGS sequence"/>
</dbReference>
<dbReference type="EMBL" id="DWWJ01000021">
    <property type="protein sequence ID" value="HJC40145.1"/>
    <property type="molecule type" value="Genomic_DNA"/>
</dbReference>
<accession>A0A9D2NZG8</accession>
<evidence type="ECO:0000313" key="2">
    <source>
        <dbReference type="Proteomes" id="UP000823882"/>
    </source>
</evidence>
<organism evidence="1 2">
    <name type="scientific">Candidatus Intestinimonas pullistercoris</name>
    <dbReference type="NCBI Taxonomy" id="2838623"/>
    <lineage>
        <taxon>Bacteria</taxon>
        <taxon>Bacillati</taxon>
        <taxon>Bacillota</taxon>
        <taxon>Clostridia</taxon>
        <taxon>Eubacteriales</taxon>
        <taxon>Intestinimonas</taxon>
    </lineage>
</organism>
<evidence type="ECO:0000313" key="1">
    <source>
        <dbReference type="EMBL" id="HJC40145.1"/>
    </source>
</evidence>
<comment type="caution">
    <text evidence="1">The sequence shown here is derived from an EMBL/GenBank/DDBJ whole genome shotgun (WGS) entry which is preliminary data.</text>
</comment>
<reference evidence="1" key="2">
    <citation type="submission" date="2021-04" db="EMBL/GenBank/DDBJ databases">
        <authorList>
            <person name="Gilroy R."/>
        </authorList>
    </citation>
    <scope>NUCLEOTIDE SEQUENCE</scope>
    <source>
        <strain evidence="1">CHK186-1790</strain>
    </source>
</reference>